<feature type="domain" description="PurE" evidence="4">
    <location>
        <begin position="10"/>
        <end position="158"/>
    </location>
</feature>
<dbReference type="SUPFAM" id="SSF52255">
    <property type="entry name" value="N5-CAIR mutase (phosphoribosylaminoimidazole carboxylase, PurE)"/>
    <property type="match status" value="2"/>
</dbReference>
<dbReference type="PANTHER" id="PTHR23046">
    <property type="entry name" value="PHOSPHORIBOSYLAMINOIMIDAZOLE CARBOXYLASE CATALYTIC SUBUNIT"/>
    <property type="match status" value="1"/>
</dbReference>
<feature type="binding site" evidence="3">
    <location>
        <position position="18"/>
    </location>
    <ligand>
        <name>substrate</name>
    </ligand>
</feature>
<evidence type="ECO:0000259" key="4">
    <source>
        <dbReference type="SMART" id="SM01001"/>
    </source>
</evidence>
<comment type="similarity">
    <text evidence="3">Belongs to the AIR carboxylase family. Class I subfamily.</text>
</comment>
<proteinExistence type="inferred from homology"/>
<dbReference type="GO" id="GO:0006189">
    <property type="term" value="P:'de novo' IMP biosynthetic process"/>
    <property type="evidence" value="ECO:0007669"/>
    <property type="project" value="UniProtKB-UniRule"/>
</dbReference>
<organism evidence="5 6">
    <name type="scientific">Candidatus Methanobinarius endosymbioticus</name>
    <dbReference type="NCBI Taxonomy" id="2006182"/>
    <lineage>
        <taxon>Archaea</taxon>
        <taxon>Methanobacteriati</taxon>
        <taxon>Methanobacteriota</taxon>
        <taxon>Methanomada group</taxon>
        <taxon>Methanobacteria</taxon>
        <taxon>Methanobacteriales</taxon>
        <taxon>Methanobacteriaceae</taxon>
        <taxon>Candidatus Methanobinarius</taxon>
    </lineage>
</organism>
<evidence type="ECO:0000256" key="3">
    <source>
        <dbReference type="HAMAP-Rule" id="MF_01929"/>
    </source>
</evidence>
<comment type="caution">
    <text evidence="5">The sequence shown here is derived from an EMBL/GenBank/DDBJ whole genome shotgun (WGS) entry which is preliminary data.</text>
</comment>
<feature type="binding site" evidence="3">
    <location>
        <position position="21"/>
    </location>
    <ligand>
        <name>substrate</name>
    </ligand>
</feature>
<dbReference type="HAMAP" id="MF_01929">
    <property type="entry name" value="PurE_classI"/>
    <property type="match status" value="1"/>
</dbReference>
<evidence type="ECO:0000256" key="2">
    <source>
        <dbReference type="ARBA" id="ARBA00023235"/>
    </source>
</evidence>
<comment type="pathway">
    <text evidence="3">Purine metabolism; IMP biosynthesis via de novo pathway; 5-amino-1-(5-phospho-D-ribosyl)imidazole-4-carboxylate from 5-amino-1-(5-phospho-D-ribosyl)imidazole (N5-CAIR route): step 2/2.</text>
</comment>
<dbReference type="Pfam" id="PF00731">
    <property type="entry name" value="AIRC"/>
    <property type="match status" value="2"/>
</dbReference>
<dbReference type="UniPathway" id="UPA00074">
    <property type="reaction ID" value="UER00943"/>
</dbReference>
<dbReference type="SMART" id="SM01001">
    <property type="entry name" value="AIRC"/>
    <property type="match status" value="2"/>
</dbReference>
<dbReference type="EMBL" id="NIZT01000039">
    <property type="protein sequence ID" value="RBQ22815.1"/>
    <property type="molecule type" value="Genomic_DNA"/>
</dbReference>
<dbReference type="NCBIfam" id="TIGR01162">
    <property type="entry name" value="purE"/>
    <property type="match status" value="2"/>
</dbReference>
<feature type="binding site" evidence="3">
    <location>
        <position position="48"/>
    </location>
    <ligand>
        <name>substrate</name>
    </ligand>
</feature>
<evidence type="ECO:0000256" key="1">
    <source>
        <dbReference type="ARBA" id="ARBA00022755"/>
    </source>
</evidence>
<gene>
    <name evidence="5" type="primary">purE_2</name>
    <name evidence="3" type="synonym">purE</name>
    <name evidence="5" type="ORF">ALNOE001_15110</name>
</gene>
<sequence length="359" mass="38769">MSNNGVFMSPKIMIILGSASDIKIAQKAIDILETLEISYSLKVASAHRTHEKVKKLVVEATTKGVEVFIGIAGLAAHLPGSIAAYTHKPVIGVPVDVKVGGLDALFASVQMPFPAPVATVGIDRGDNGAILAGQIIGVNNPNVKKKVSELRKSYEKKIKNDEEKLITEINGKLFQKEFLNEYNEISEEELDKEEPHTDKIFKESESIKSVENTPMVSVVPGSYSDVEEAKKVVLTLERLGISYDISVISPVRYPDKFKKYMDQMKDVKLFIAVTGLSSHVTGSIVALSEKLVIGVPCSVELNGLDSLLSIVNMPPGVPVGTVGIGNGRNAGVLAGEILGISDKNIEKELKQMKYKTADI</sequence>
<evidence type="ECO:0000313" key="5">
    <source>
        <dbReference type="EMBL" id="RBQ22815.1"/>
    </source>
</evidence>
<dbReference type="AlphaFoldDB" id="A0A366M9F4"/>
<keyword evidence="2 3" id="KW-0413">Isomerase</keyword>
<dbReference type="Gene3D" id="3.40.50.1970">
    <property type="match status" value="2"/>
</dbReference>
<name>A0A366M9F4_9EURY</name>
<dbReference type="GO" id="GO:0034023">
    <property type="term" value="F:5-(carboxyamino)imidazole ribonucleotide mutase activity"/>
    <property type="evidence" value="ECO:0007669"/>
    <property type="project" value="UniProtKB-UniRule"/>
</dbReference>
<dbReference type="Proteomes" id="UP000253099">
    <property type="component" value="Unassembled WGS sequence"/>
</dbReference>
<dbReference type="InterPro" id="IPR033747">
    <property type="entry name" value="PurE_ClassI"/>
</dbReference>
<comment type="function">
    <text evidence="3">Catalyzes the conversion of N5-carboxyaminoimidazole ribonucleotide (N5-CAIR) to 4-carboxy-5-aminoimidazole ribonucleotide (CAIR).</text>
</comment>
<dbReference type="PANTHER" id="PTHR23046:SF2">
    <property type="entry name" value="PHOSPHORIBOSYLAMINOIMIDAZOLE CARBOXYLASE"/>
    <property type="match status" value="1"/>
</dbReference>
<dbReference type="InterPro" id="IPR024694">
    <property type="entry name" value="PurE_prokaryotes"/>
</dbReference>
<protein>
    <recommendedName>
        <fullName evidence="3">N5-carboxyaminoimidazole ribonucleotide mutase</fullName>
        <shortName evidence="3">N5-CAIR mutase</shortName>
        <ecNumber evidence="3">5.4.99.18</ecNumber>
    </recommendedName>
    <alternativeName>
        <fullName evidence="3">5-(carboxyamino)imidazole ribonucleotide mutase</fullName>
    </alternativeName>
</protein>
<keyword evidence="1 3" id="KW-0658">Purine biosynthesis</keyword>
<comment type="catalytic activity">
    <reaction evidence="3">
        <text>5-carboxyamino-1-(5-phospho-D-ribosyl)imidazole + H(+) = 5-amino-1-(5-phospho-D-ribosyl)imidazole-4-carboxylate</text>
        <dbReference type="Rhea" id="RHEA:13193"/>
        <dbReference type="ChEBI" id="CHEBI:15378"/>
        <dbReference type="ChEBI" id="CHEBI:58730"/>
        <dbReference type="ChEBI" id="CHEBI:77657"/>
        <dbReference type="EC" id="5.4.99.18"/>
    </reaction>
</comment>
<keyword evidence="6" id="KW-1185">Reference proteome</keyword>
<accession>A0A366M9F4</accession>
<evidence type="ECO:0000313" key="6">
    <source>
        <dbReference type="Proteomes" id="UP000253099"/>
    </source>
</evidence>
<reference evidence="5 6" key="1">
    <citation type="submission" date="2018-06" db="EMBL/GenBank/DDBJ databases">
        <title>Genomic insight into two independent archaeal endosymbiosis events.</title>
        <authorList>
            <person name="Lind A.E."/>
            <person name="Lewis W.H."/>
            <person name="Spang A."/>
            <person name="Guy L."/>
            <person name="Embley M.T."/>
            <person name="Ettema T.J.G."/>
        </authorList>
    </citation>
    <scope>NUCLEOTIDE SEQUENCE [LARGE SCALE GENOMIC DNA]</scope>
    <source>
        <strain evidence="5">NOE</strain>
    </source>
</reference>
<dbReference type="EC" id="5.4.99.18" evidence="3"/>
<dbReference type="InterPro" id="IPR000031">
    <property type="entry name" value="PurE_dom"/>
</dbReference>
<feature type="domain" description="PurE" evidence="4">
    <location>
        <begin position="214"/>
        <end position="359"/>
    </location>
</feature>